<feature type="compositionally biased region" description="Polar residues" evidence="3">
    <location>
        <begin position="963"/>
        <end position="973"/>
    </location>
</feature>
<feature type="domain" description="Glycoside hydrolase family 31 TIM barrel" evidence="5">
    <location>
        <begin position="209"/>
        <end position="296"/>
    </location>
</feature>
<feature type="signal peptide" evidence="4">
    <location>
        <begin position="1"/>
        <end position="19"/>
    </location>
</feature>
<dbReference type="InterPro" id="IPR017853">
    <property type="entry name" value="GH"/>
</dbReference>
<dbReference type="Proteomes" id="UP001189429">
    <property type="component" value="Unassembled WGS sequence"/>
</dbReference>
<protein>
    <recommendedName>
        <fullName evidence="9">Alpha-glucosidase</fullName>
    </recommendedName>
</protein>
<feature type="chain" id="PRO_5045828270" description="Alpha-glucosidase" evidence="4">
    <location>
        <begin position="20"/>
        <end position="973"/>
    </location>
</feature>
<feature type="region of interest" description="Disordered" evidence="3">
    <location>
        <begin position="665"/>
        <end position="686"/>
    </location>
</feature>
<dbReference type="SUPFAM" id="SSF51011">
    <property type="entry name" value="Glycosyl hydrolase domain"/>
    <property type="match status" value="1"/>
</dbReference>
<dbReference type="InterPro" id="IPR000322">
    <property type="entry name" value="Glyco_hydro_31_TIM"/>
</dbReference>
<dbReference type="Pfam" id="PF21365">
    <property type="entry name" value="Glyco_hydro_31_3rd"/>
    <property type="match status" value="1"/>
</dbReference>
<dbReference type="EMBL" id="CAUYUJ010017371">
    <property type="protein sequence ID" value="CAK0874221.1"/>
    <property type="molecule type" value="Genomic_DNA"/>
</dbReference>
<dbReference type="PANTHER" id="PTHR43863">
    <property type="entry name" value="HYDROLASE, PUTATIVE (AFU_ORTHOLOGUE AFUA_1G03140)-RELATED"/>
    <property type="match status" value="1"/>
</dbReference>
<dbReference type="InterPro" id="IPR051816">
    <property type="entry name" value="Glycosyl_Hydrolase_31"/>
</dbReference>
<evidence type="ECO:0000256" key="2">
    <source>
        <dbReference type="RuleBase" id="RU361185"/>
    </source>
</evidence>
<evidence type="ECO:0000259" key="5">
    <source>
        <dbReference type="Pfam" id="PF01055"/>
    </source>
</evidence>
<feature type="compositionally biased region" description="Basic and acidic residues" evidence="3">
    <location>
        <begin position="781"/>
        <end position="851"/>
    </location>
</feature>
<keyword evidence="2" id="KW-0326">Glycosidase</keyword>
<feature type="domain" description="Glycosyl hydrolase family 31 C-terminal" evidence="6">
    <location>
        <begin position="549"/>
        <end position="623"/>
    </location>
</feature>
<gene>
    <name evidence="7" type="ORF">PCOR1329_LOCUS59188</name>
</gene>
<feature type="compositionally biased region" description="Polar residues" evidence="3">
    <location>
        <begin position="670"/>
        <end position="683"/>
    </location>
</feature>
<dbReference type="Gene3D" id="3.20.20.80">
    <property type="entry name" value="Glycosidases"/>
    <property type="match status" value="1"/>
</dbReference>
<feature type="region of interest" description="Disordered" evidence="3">
    <location>
        <begin position="21"/>
        <end position="41"/>
    </location>
</feature>
<evidence type="ECO:0000256" key="3">
    <source>
        <dbReference type="SAM" id="MobiDB-lite"/>
    </source>
</evidence>
<organism evidence="7 8">
    <name type="scientific">Prorocentrum cordatum</name>
    <dbReference type="NCBI Taxonomy" id="2364126"/>
    <lineage>
        <taxon>Eukaryota</taxon>
        <taxon>Sar</taxon>
        <taxon>Alveolata</taxon>
        <taxon>Dinophyceae</taxon>
        <taxon>Prorocentrales</taxon>
        <taxon>Prorocentraceae</taxon>
        <taxon>Prorocentrum</taxon>
    </lineage>
</organism>
<name>A0ABN9VLL1_9DINO</name>
<evidence type="ECO:0000313" key="7">
    <source>
        <dbReference type="EMBL" id="CAK0874221.1"/>
    </source>
</evidence>
<sequence length="973" mass="108282">MRTIRAIAAYLLLAERASATDAGGAEEGGGDESPEMPACDGSSCTVGDFRVQALSPILLRVEPKGPNGFEDRTTFMVVNRDGFEGPNLKSDKQGLMKTDHYSVKISDGVIRVWDSDGNDLYDSEANPAWNKLHWPSPQSSPGYAIMDYPRFFMPEWKVAPVSQEDGGPNNGYDFSNDVEGDTYVFLLGKDVEGWNEARKEFIKLTGPVPLLPDWGFGTWFTWWNFYTEDVAKSEVQRWIDDKVPLDVWGLDMNWRLIENDADLQYDNPNGSAFPDYEQWFRWLDERGIHTYFNDHPGQVAPQTTPDEVNFRWNGLTSWMSKGLSFWWFDHNWKFSIPPPNADPPAVTSVTANSEWEGLTTSCWGSHVYYTIAEQYNKNNRPDDKFHGGRPIILSMQAPHNEISGYNIADNPLVEGAIAAPLDPMLMAEHPAHHRYPVWWNGDFATMNNNLEAMVDGGVHDLKPYVHPDCGGDGWFMTAVELLRQTQMCSFGTILRFHGGPHQPWIYGDWWEGILRRWIVYRYKFMPMIIAGGQRATQTGFPFVARCDLYWPEHWESSQSNHQFMFLDDILVAPIIDSSDNVTERDVWIPPGAWMDVWNGEVQYGPGDAHVAQPMDRMPMWIRMDGGMLIWTDKPGLTVADGDWSTLVVEVWPCPRALKTSRTIYERSTEENPPSQDVTLSTDGEGTATVDMTKSDIERAWVVRVNLLVGQTVVNASVDGKPVETSLYKPNPHDSGTLGDGYWPFGGEGSVPASKAGNVVELKVPAGTSKRKVEVIISDGKEEGKKSKSKGDVNKEDKKAKSKGDVKKEDKTAKSKGDVKKEDKKAKSKGDVKKEDKAAKSKGDVEKEDNKSTPKTAAALEHGKKAIMSTRLSSNHGKKAKMESKPASNETAETPPVIVASQLSPETAQRLSQGTSLTAGGTASCLLSMLALAGVAARVVRWRVPDELEQAPAQSPEAAVPLVEQSQQGHVEEA</sequence>
<keyword evidence="4" id="KW-0732">Signal</keyword>
<dbReference type="Gene3D" id="2.60.40.1180">
    <property type="entry name" value="Golgi alpha-mannosidase II"/>
    <property type="match status" value="1"/>
</dbReference>
<dbReference type="SUPFAM" id="SSF51445">
    <property type="entry name" value="(Trans)glycosidases"/>
    <property type="match status" value="1"/>
</dbReference>
<comment type="similarity">
    <text evidence="1 2">Belongs to the glycosyl hydrolase 31 family.</text>
</comment>
<feature type="region of interest" description="Disordered" evidence="3">
    <location>
        <begin position="948"/>
        <end position="973"/>
    </location>
</feature>
<comment type="caution">
    <text evidence="7">The sequence shown here is derived from an EMBL/GenBank/DDBJ whole genome shotgun (WGS) entry which is preliminary data.</text>
</comment>
<feature type="domain" description="Glycoside hydrolase family 31 TIM barrel" evidence="5">
    <location>
        <begin position="430"/>
        <end position="528"/>
    </location>
</feature>
<accession>A0ABN9VLL1</accession>
<proteinExistence type="inferred from homology"/>
<dbReference type="Pfam" id="PF01055">
    <property type="entry name" value="Glyco_hydro_31_2nd"/>
    <property type="match status" value="2"/>
</dbReference>
<evidence type="ECO:0000256" key="1">
    <source>
        <dbReference type="ARBA" id="ARBA00007806"/>
    </source>
</evidence>
<keyword evidence="8" id="KW-1185">Reference proteome</keyword>
<dbReference type="InterPro" id="IPR013780">
    <property type="entry name" value="Glyco_hydro_b"/>
</dbReference>
<evidence type="ECO:0000259" key="6">
    <source>
        <dbReference type="Pfam" id="PF21365"/>
    </source>
</evidence>
<dbReference type="PANTHER" id="PTHR43863:SF2">
    <property type="entry name" value="MALTASE-GLUCOAMYLASE"/>
    <property type="match status" value="1"/>
</dbReference>
<dbReference type="InterPro" id="IPR048395">
    <property type="entry name" value="Glyco_hydro_31_C"/>
</dbReference>
<reference evidence="7" key="1">
    <citation type="submission" date="2023-10" db="EMBL/GenBank/DDBJ databases">
        <authorList>
            <person name="Chen Y."/>
            <person name="Shah S."/>
            <person name="Dougan E. K."/>
            <person name="Thang M."/>
            <person name="Chan C."/>
        </authorList>
    </citation>
    <scope>NUCLEOTIDE SEQUENCE [LARGE SCALE GENOMIC DNA]</scope>
</reference>
<evidence type="ECO:0000313" key="8">
    <source>
        <dbReference type="Proteomes" id="UP001189429"/>
    </source>
</evidence>
<evidence type="ECO:0000256" key="4">
    <source>
        <dbReference type="SAM" id="SignalP"/>
    </source>
</evidence>
<evidence type="ECO:0008006" key="9">
    <source>
        <dbReference type="Google" id="ProtNLM"/>
    </source>
</evidence>
<keyword evidence="2" id="KW-0378">Hydrolase</keyword>
<feature type="region of interest" description="Disordered" evidence="3">
    <location>
        <begin position="781"/>
        <end position="892"/>
    </location>
</feature>